<sequence length="488" mass="52578">MVAIPDTDLLDRLGDTPLLLPYQQRCLNTVSAHAVTVIEKSRRIGLTWGLAALAVFTAAARKSAAGQNVYYLAYEKEMTREFIDVCAGWAGMFDHAASAVEETIFNDGSKDILAFRISFASGFEIVALSSSPRGLRGRQGLVILDEAAFHDTMSEVLKAALALLMWGGKVVVVSTHDGVDNPFNQLIQEVKAGQKDYGLVRVTLDDALADGLYRRICLVSGRAWSPEAEAAWRDGLVRQYGEGADEELFCVPSSAGGSWIAGAYIAAAAHPDAGRPDLYGGGLAYGGVDIARRADRWVGTVVERVASVLWLRAEIVLQDTPFRDQLATVAGLMTEYRIIKLAADQTGMGEMPVEEMIRAHGSRVEGVLMTGDRRLSVASAAKDAFEQGLIRIPDDPGLMADIRKIKRVAGPTGAPRLVAGRDASGHADRAWALFLAIAAAHDAPYVPYSYEPVVPPPWNPARDADDDDDDDMRGGRGIGRRARTGILA</sequence>
<dbReference type="Proteomes" id="UP000555728">
    <property type="component" value="Unassembled WGS sequence"/>
</dbReference>
<gene>
    <name evidence="4" type="ORF">GGD88_003545</name>
</gene>
<feature type="region of interest" description="Disordered" evidence="2">
    <location>
        <begin position="457"/>
        <end position="488"/>
    </location>
</feature>
<organism evidence="4 5">
    <name type="scientific">Roseospira goensis</name>
    <dbReference type="NCBI Taxonomy" id="391922"/>
    <lineage>
        <taxon>Bacteria</taxon>
        <taxon>Pseudomonadati</taxon>
        <taxon>Pseudomonadota</taxon>
        <taxon>Alphaproteobacteria</taxon>
        <taxon>Rhodospirillales</taxon>
        <taxon>Rhodospirillaceae</taxon>
        <taxon>Roseospira</taxon>
    </lineage>
</organism>
<dbReference type="AlphaFoldDB" id="A0A7W6WMI3"/>
<keyword evidence="1" id="KW-1188">Viral release from host cell</keyword>
<keyword evidence="5" id="KW-1185">Reference proteome</keyword>
<evidence type="ECO:0000313" key="5">
    <source>
        <dbReference type="Proteomes" id="UP000555728"/>
    </source>
</evidence>
<feature type="domain" description="Terminase large subunit gp17-like C-terminal" evidence="3">
    <location>
        <begin position="286"/>
        <end position="438"/>
    </location>
</feature>
<dbReference type="InterPro" id="IPR035421">
    <property type="entry name" value="Terminase_6C"/>
</dbReference>
<dbReference type="RefSeq" id="WP_184437878.1">
    <property type="nucleotide sequence ID" value="NZ_JACIGI010000052.1"/>
</dbReference>
<accession>A0A7W6WMI3</accession>
<reference evidence="4 5" key="1">
    <citation type="submission" date="2020-08" db="EMBL/GenBank/DDBJ databases">
        <title>Genome sequencing of Purple Non-Sulfur Bacteria from various extreme environments.</title>
        <authorList>
            <person name="Mayer M."/>
        </authorList>
    </citation>
    <scope>NUCLEOTIDE SEQUENCE [LARGE SCALE GENOMIC DNA]</scope>
    <source>
        <strain evidence="4 5">JA135</strain>
    </source>
</reference>
<dbReference type="Pfam" id="PF17289">
    <property type="entry name" value="Terminase_6C"/>
    <property type="match status" value="1"/>
</dbReference>
<proteinExistence type="predicted"/>
<evidence type="ECO:0000313" key="4">
    <source>
        <dbReference type="EMBL" id="MBB4287788.1"/>
    </source>
</evidence>
<dbReference type="InterPro" id="IPR027417">
    <property type="entry name" value="P-loop_NTPase"/>
</dbReference>
<dbReference type="Gene3D" id="3.30.420.240">
    <property type="match status" value="1"/>
</dbReference>
<evidence type="ECO:0000256" key="2">
    <source>
        <dbReference type="SAM" id="MobiDB-lite"/>
    </source>
</evidence>
<evidence type="ECO:0000256" key="1">
    <source>
        <dbReference type="ARBA" id="ARBA00022612"/>
    </source>
</evidence>
<comment type="caution">
    <text evidence="4">The sequence shown here is derived from an EMBL/GenBank/DDBJ whole genome shotgun (WGS) entry which is preliminary data.</text>
</comment>
<name>A0A7W6WMI3_9PROT</name>
<dbReference type="Gene3D" id="3.40.50.300">
    <property type="entry name" value="P-loop containing nucleotide triphosphate hydrolases"/>
    <property type="match status" value="1"/>
</dbReference>
<dbReference type="EMBL" id="JACIGI010000052">
    <property type="protein sequence ID" value="MBB4287788.1"/>
    <property type="molecule type" value="Genomic_DNA"/>
</dbReference>
<feature type="compositionally biased region" description="Basic residues" evidence="2">
    <location>
        <begin position="478"/>
        <end position="488"/>
    </location>
</feature>
<dbReference type="Pfam" id="PF03237">
    <property type="entry name" value="Terminase_6N"/>
    <property type="match status" value="1"/>
</dbReference>
<protein>
    <submittedName>
        <fullName evidence="4">Phage FluMu gp28-like protein</fullName>
    </submittedName>
</protein>
<evidence type="ECO:0000259" key="3">
    <source>
        <dbReference type="Pfam" id="PF17289"/>
    </source>
</evidence>